<evidence type="ECO:0000313" key="1">
    <source>
        <dbReference type="EMBL" id="EMC96572.1"/>
    </source>
</evidence>
<dbReference type="EMBL" id="KB445555">
    <property type="protein sequence ID" value="EMC96572.1"/>
    <property type="molecule type" value="Genomic_DNA"/>
</dbReference>
<name>M2LQ90_BAUPA</name>
<dbReference type="RefSeq" id="XP_007676581.1">
    <property type="nucleotide sequence ID" value="XM_007678391.1"/>
</dbReference>
<dbReference type="HOGENOM" id="CLU_1337295_0_0_1"/>
<dbReference type="GeneID" id="19114767"/>
<organism evidence="1 2">
    <name type="scientific">Baudoinia panamericana (strain UAMH 10762)</name>
    <name type="common">Angels' share fungus</name>
    <name type="synonym">Baudoinia compniacensis (strain UAMH 10762)</name>
    <dbReference type="NCBI Taxonomy" id="717646"/>
    <lineage>
        <taxon>Eukaryota</taxon>
        <taxon>Fungi</taxon>
        <taxon>Dikarya</taxon>
        <taxon>Ascomycota</taxon>
        <taxon>Pezizomycotina</taxon>
        <taxon>Dothideomycetes</taxon>
        <taxon>Dothideomycetidae</taxon>
        <taxon>Mycosphaerellales</taxon>
        <taxon>Teratosphaeriaceae</taxon>
        <taxon>Baudoinia</taxon>
    </lineage>
</organism>
<proteinExistence type="predicted"/>
<dbReference type="Proteomes" id="UP000011761">
    <property type="component" value="Unassembled WGS sequence"/>
</dbReference>
<evidence type="ECO:0000313" key="2">
    <source>
        <dbReference type="Proteomes" id="UP000011761"/>
    </source>
</evidence>
<dbReference type="AlphaFoldDB" id="M2LQ90"/>
<sequence length="205" mass="23310">MFPRFVSHFTLAFASQEMTLEYRSFIEDRIRKHKDLFCVIVKDLEFANFAALLKQLEASSGTRTRTGDKHLTPKDSVSRLGRFYHKPTHPQAYARADSPCFLVKLVFTASLDNFVDERWVRLLRSISVAEKQHGQLNLLVKVGHVVPTPALSILLSHHFNVKTAGGHLNYLTAALSRVLRAPLETRYLLGHDINEPTLIDTDEVD</sequence>
<accession>M2LQ90</accession>
<gene>
    <name evidence="1" type="ORF">BAUCODRAFT_480718</name>
</gene>
<reference evidence="1 2" key="1">
    <citation type="journal article" date="2012" name="PLoS Pathog.">
        <title>Diverse lifestyles and strategies of plant pathogenesis encoded in the genomes of eighteen Dothideomycetes fungi.</title>
        <authorList>
            <person name="Ohm R.A."/>
            <person name="Feau N."/>
            <person name="Henrissat B."/>
            <person name="Schoch C.L."/>
            <person name="Horwitz B.A."/>
            <person name="Barry K.W."/>
            <person name="Condon B.J."/>
            <person name="Copeland A.C."/>
            <person name="Dhillon B."/>
            <person name="Glaser F."/>
            <person name="Hesse C.N."/>
            <person name="Kosti I."/>
            <person name="LaButti K."/>
            <person name="Lindquist E.A."/>
            <person name="Lucas S."/>
            <person name="Salamov A.A."/>
            <person name="Bradshaw R.E."/>
            <person name="Ciuffetti L."/>
            <person name="Hamelin R.C."/>
            <person name="Kema G.H.J."/>
            <person name="Lawrence C."/>
            <person name="Scott J.A."/>
            <person name="Spatafora J.W."/>
            <person name="Turgeon B.G."/>
            <person name="de Wit P.J.G.M."/>
            <person name="Zhong S."/>
            <person name="Goodwin S.B."/>
            <person name="Grigoriev I.V."/>
        </authorList>
    </citation>
    <scope>NUCLEOTIDE SEQUENCE [LARGE SCALE GENOMIC DNA]</scope>
    <source>
        <strain evidence="1 2">UAMH 10762</strain>
    </source>
</reference>
<keyword evidence="2" id="KW-1185">Reference proteome</keyword>
<protein>
    <submittedName>
        <fullName evidence="1">Uncharacterized protein</fullName>
    </submittedName>
</protein>
<dbReference type="KEGG" id="bcom:BAUCODRAFT_480718"/>